<organism evidence="2 3">
    <name type="scientific">Palleronia abyssalis</name>
    <dbReference type="NCBI Taxonomy" id="1501240"/>
    <lineage>
        <taxon>Bacteria</taxon>
        <taxon>Pseudomonadati</taxon>
        <taxon>Pseudomonadota</taxon>
        <taxon>Alphaproteobacteria</taxon>
        <taxon>Rhodobacterales</taxon>
        <taxon>Roseobacteraceae</taxon>
        <taxon>Palleronia</taxon>
    </lineage>
</organism>
<dbReference type="Gene3D" id="3.40.50.150">
    <property type="entry name" value="Vaccinia Virus protein VP39"/>
    <property type="match status" value="1"/>
</dbReference>
<feature type="domain" description="Methyltransferase FkbM" evidence="1">
    <location>
        <begin position="62"/>
        <end position="197"/>
    </location>
</feature>
<dbReference type="EMBL" id="ONZF01000002">
    <property type="protein sequence ID" value="SPJ23214.1"/>
    <property type="molecule type" value="Genomic_DNA"/>
</dbReference>
<reference evidence="3" key="1">
    <citation type="submission" date="2018-03" db="EMBL/GenBank/DDBJ databases">
        <authorList>
            <person name="Rodrigo-Torres L."/>
            <person name="Arahal R. D."/>
            <person name="Lucena T."/>
        </authorList>
    </citation>
    <scope>NUCLEOTIDE SEQUENCE [LARGE SCALE GENOMIC DNA]</scope>
    <source>
        <strain evidence="3">CECT 8504</strain>
    </source>
</reference>
<dbReference type="InterPro" id="IPR006342">
    <property type="entry name" value="FkbM_mtfrase"/>
</dbReference>
<evidence type="ECO:0000313" key="2">
    <source>
        <dbReference type="EMBL" id="SPJ23214.1"/>
    </source>
</evidence>
<dbReference type="InterPro" id="IPR029063">
    <property type="entry name" value="SAM-dependent_MTases_sf"/>
</dbReference>
<dbReference type="AlphaFoldDB" id="A0A2R8BSS0"/>
<dbReference type="InterPro" id="IPR052514">
    <property type="entry name" value="SAM-dependent_MTase"/>
</dbReference>
<keyword evidence="3" id="KW-1185">Reference proteome</keyword>
<accession>A0A2R8BSS0</accession>
<gene>
    <name evidence="2" type="ORF">PAA8504_01020</name>
</gene>
<sequence length="264" mass="29615">MAARGEPIRNLPDSSGELYIQRKLAEHLRGRSDATILDVGGNLAQWTIQFLQTAEKEGAKVQGFNYHAFEPVPETRKKFTENVDKAGFGKIVNLHPLAVSSKVGETTINVLGAQTSGRNSIVDDPLEQETPLDRIPVKTTTIDAFCAEHGIDRIDFIKIDAEGHDYSVLEGASKLLDNEGVDAVQFEYTKRWIDGRAFLKDVFALIDGGPYAFLRIRPKGLELIPEWHPEIERFFAANYVLVHQRALDRFDVREGLFDKSNTYA</sequence>
<evidence type="ECO:0000313" key="3">
    <source>
        <dbReference type="Proteomes" id="UP000244912"/>
    </source>
</evidence>
<dbReference type="SUPFAM" id="SSF53335">
    <property type="entry name" value="S-adenosyl-L-methionine-dependent methyltransferases"/>
    <property type="match status" value="1"/>
</dbReference>
<dbReference type="PANTHER" id="PTHR34203:SF15">
    <property type="entry name" value="SLL1173 PROTEIN"/>
    <property type="match status" value="1"/>
</dbReference>
<protein>
    <recommendedName>
        <fullName evidence="1">Methyltransferase FkbM domain-containing protein</fullName>
    </recommendedName>
</protein>
<dbReference type="PANTHER" id="PTHR34203">
    <property type="entry name" value="METHYLTRANSFERASE, FKBM FAMILY PROTEIN"/>
    <property type="match status" value="1"/>
</dbReference>
<dbReference type="Pfam" id="PF05050">
    <property type="entry name" value="Methyltransf_21"/>
    <property type="match status" value="1"/>
</dbReference>
<name>A0A2R8BSS0_9RHOB</name>
<evidence type="ECO:0000259" key="1">
    <source>
        <dbReference type="Pfam" id="PF05050"/>
    </source>
</evidence>
<proteinExistence type="predicted"/>
<dbReference type="NCBIfam" id="TIGR01444">
    <property type="entry name" value="fkbM_fam"/>
    <property type="match status" value="1"/>
</dbReference>
<dbReference type="Proteomes" id="UP000244912">
    <property type="component" value="Unassembled WGS sequence"/>
</dbReference>